<reference evidence="1" key="1">
    <citation type="submission" date="2023-06" db="EMBL/GenBank/DDBJ databases">
        <authorList>
            <person name="Kurt Z."/>
        </authorList>
    </citation>
    <scope>NUCLEOTIDE SEQUENCE</scope>
</reference>
<dbReference type="EMBL" id="CATOUU010000983">
    <property type="protein sequence ID" value="CAI9964909.1"/>
    <property type="molecule type" value="Genomic_DNA"/>
</dbReference>
<gene>
    <name evidence="2" type="ORF">HINF_LOCUS29540</name>
    <name evidence="1" type="ORF">HINF_LOCUS52554</name>
</gene>
<accession>A0AA86R349</accession>
<reference evidence="2 3" key="2">
    <citation type="submission" date="2024-07" db="EMBL/GenBank/DDBJ databases">
        <authorList>
            <person name="Akdeniz Z."/>
        </authorList>
    </citation>
    <scope>NUCLEOTIDE SEQUENCE [LARGE SCALE GENOMIC DNA]</scope>
</reference>
<dbReference type="EMBL" id="CAXDID020000095">
    <property type="protein sequence ID" value="CAL6024280.1"/>
    <property type="molecule type" value="Genomic_DNA"/>
</dbReference>
<proteinExistence type="predicted"/>
<evidence type="ECO:0000313" key="1">
    <source>
        <dbReference type="EMBL" id="CAI9964909.1"/>
    </source>
</evidence>
<evidence type="ECO:0000313" key="3">
    <source>
        <dbReference type="Proteomes" id="UP001642409"/>
    </source>
</evidence>
<dbReference type="Proteomes" id="UP001642409">
    <property type="component" value="Unassembled WGS sequence"/>
</dbReference>
<protein>
    <submittedName>
        <fullName evidence="1">Alpha amylase</fullName>
    </submittedName>
    <submittedName>
        <fullName evidence="2">Alpha_amylase</fullName>
    </submittedName>
</protein>
<comment type="caution">
    <text evidence="1">The sequence shown here is derived from an EMBL/GenBank/DDBJ whole genome shotgun (WGS) entry which is preliminary data.</text>
</comment>
<organism evidence="1">
    <name type="scientific">Hexamita inflata</name>
    <dbReference type="NCBI Taxonomy" id="28002"/>
    <lineage>
        <taxon>Eukaryota</taxon>
        <taxon>Metamonada</taxon>
        <taxon>Diplomonadida</taxon>
        <taxon>Hexamitidae</taxon>
        <taxon>Hexamitinae</taxon>
        <taxon>Hexamita</taxon>
    </lineage>
</organism>
<evidence type="ECO:0000313" key="2">
    <source>
        <dbReference type="EMBL" id="CAL6024280.1"/>
    </source>
</evidence>
<sequence length="127" mass="14363">MYQNIINKLQTTSLLSLTESHLLCPSLYYLHATLKLVFSESQNSMTLLSQPFSVAMEELGDDANRLGIYLDNAETERILRNINGDKALFKNLIILQHTFLTYGTEQEIGLDMIGLNILIRATVEQEA</sequence>
<keyword evidence="3" id="KW-1185">Reference proteome</keyword>
<name>A0AA86R349_9EUKA</name>
<dbReference type="AlphaFoldDB" id="A0AA86R349"/>